<accession>A0A1Y5F2T7</accession>
<dbReference type="EMBL" id="MAAO01000015">
    <property type="protein sequence ID" value="OUR93622.1"/>
    <property type="molecule type" value="Genomic_DNA"/>
</dbReference>
<name>A0A1Y5F2T7_9BACT</name>
<dbReference type="Proteomes" id="UP000196531">
    <property type="component" value="Unassembled WGS sequence"/>
</dbReference>
<gene>
    <name evidence="1" type="ORF">A9Q84_19325</name>
</gene>
<protein>
    <submittedName>
        <fullName evidence="1">Uncharacterized protein</fullName>
    </submittedName>
</protein>
<proteinExistence type="predicted"/>
<dbReference type="AlphaFoldDB" id="A0A1Y5F2T7"/>
<evidence type="ECO:0000313" key="1">
    <source>
        <dbReference type="EMBL" id="OUR93622.1"/>
    </source>
</evidence>
<comment type="caution">
    <text evidence="1">The sequence shown here is derived from an EMBL/GenBank/DDBJ whole genome shotgun (WGS) entry which is preliminary data.</text>
</comment>
<reference evidence="2" key="1">
    <citation type="journal article" date="2017" name="Proc. Natl. Acad. Sci. U.S.A.">
        <title>Simulation of Deepwater Horizon oil plume reveals substrate specialization within a complex community of hydrocarbon-degraders.</title>
        <authorList>
            <person name="Hu P."/>
            <person name="Dubinsky E.A."/>
            <person name="Probst A.J."/>
            <person name="Wang J."/>
            <person name="Sieber C.M.K."/>
            <person name="Tom L.M."/>
            <person name="Gardinali P."/>
            <person name="Banfield J.F."/>
            <person name="Atlas R.M."/>
            <person name="Andersen G.L."/>
        </authorList>
    </citation>
    <scope>NUCLEOTIDE SEQUENCE [LARGE SCALE GENOMIC DNA]</scope>
</reference>
<organism evidence="1 2">
    <name type="scientific">Halobacteriovorax marinus</name>
    <dbReference type="NCBI Taxonomy" id="97084"/>
    <lineage>
        <taxon>Bacteria</taxon>
        <taxon>Pseudomonadati</taxon>
        <taxon>Bdellovibrionota</taxon>
        <taxon>Bacteriovoracia</taxon>
        <taxon>Bacteriovoracales</taxon>
        <taxon>Halobacteriovoraceae</taxon>
        <taxon>Halobacteriovorax</taxon>
    </lineage>
</organism>
<sequence>MKINIEEVINRDYSEHAELLNKKDSWMQPDYLDKKYLHYSQPHTEDYFTPAGVPFYLVHFKELSWLNLFPTIFVRDGLTSIAHFFFKYPTPNGVETTLILPIEAEELIPAAWLENCLLCDIKRYKDANLGKVETIYITGSICENTYNFKEVEKELRELKKNHQQKFKALLFDNIQLGNEYTPNSKQHNVHFYKMLFNIFGDDIEVLNWGESKEANYSNSAFFEINQNKLNFSDSFVTFNFISGGSLPLNSDRYLESDFTNNSLRVSKYHFLEFSHPTASPKSEELWSEIETLKSYVLTGEEHLVRTHKNFELVHLCTPEFESLILKRFKLK</sequence>
<evidence type="ECO:0000313" key="2">
    <source>
        <dbReference type="Proteomes" id="UP000196531"/>
    </source>
</evidence>